<sequence>MMIPQFVLAGLALVSVASATSPTCNRDNCLRAIIASSNPSISGVADCQSVLTATFTPATKTYTSTITVGPGPIIRAGVAEREANANVARDAACTPAFPTYASSCSSVARYISACSCVGVTPGITTAPTPSTTVTVTVTAAPS</sequence>
<accession>A0ABR3XX22</accession>
<evidence type="ECO:0008006" key="4">
    <source>
        <dbReference type="Google" id="ProtNLM"/>
    </source>
</evidence>
<reference evidence="2 3" key="1">
    <citation type="journal article" date="2024" name="Commun. Biol.">
        <title>Comparative genomic analysis of thermophilic fungi reveals convergent evolutionary adaptations and gene losses.</title>
        <authorList>
            <person name="Steindorff A.S."/>
            <person name="Aguilar-Pontes M.V."/>
            <person name="Robinson A.J."/>
            <person name="Andreopoulos B."/>
            <person name="LaButti K."/>
            <person name="Kuo A."/>
            <person name="Mondo S."/>
            <person name="Riley R."/>
            <person name="Otillar R."/>
            <person name="Haridas S."/>
            <person name="Lipzen A."/>
            <person name="Grimwood J."/>
            <person name="Schmutz J."/>
            <person name="Clum A."/>
            <person name="Reid I.D."/>
            <person name="Moisan M.C."/>
            <person name="Butler G."/>
            <person name="Nguyen T.T.M."/>
            <person name="Dewar K."/>
            <person name="Conant G."/>
            <person name="Drula E."/>
            <person name="Henrissat B."/>
            <person name="Hansel C."/>
            <person name="Singer S."/>
            <person name="Hutchinson M.I."/>
            <person name="de Vries R.P."/>
            <person name="Natvig D.O."/>
            <person name="Powell A.J."/>
            <person name="Tsang A."/>
            <person name="Grigoriev I.V."/>
        </authorList>
    </citation>
    <scope>NUCLEOTIDE SEQUENCE [LARGE SCALE GENOMIC DNA]</scope>
    <source>
        <strain evidence="2 3">ATCC 24622</strain>
    </source>
</reference>
<dbReference type="EMBL" id="JAZHXJ010000031">
    <property type="protein sequence ID" value="KAL1880547.1"/>
    <property type="molecule type" value="Genomic_DNA"/>
</dbReference>
<comment type="caution">
    <text evidence="2">The sequence shown here is derived from an EMBL/GenBank/DDBJ whole genome shotgun (WGS) entry which is preliminary data.</text>
</comment>
<organism evidence="2 3">
    <name type="scientific">Phialemonium thermophilum</name>
    <dbReference type="NCBI Taxonomy" id="223376"/>
    <lineage>
        <taxon>Eukaryota</taxon>
        <taxon>Fungi</taxon>
        <taxon>Dikarya</taxon>
        <taxon>Ascomycota</taxon>
        <taxon>Pezizomycotina</taxon>
        <taxon>Sordariomycetes</taxon>
        <taxon>Sordariomycetidae</taxon>
        <taxon>Cephalothecales</taxon>
        <taxon>Cephalothecaceae</taxon>
        <taxon>Phialemonium</taxon>
    </lineage>
</organism>
<feature type="signal peptide" evidence="1">
    <location>
        <begin position="1"/>
        <end position="19"/>
    </location>
</feature>
<feature type="chain" id="PRO_5045752701" description="Antifreeze protein" evidence="1">
    <location>
        <begin position="20"/>
        <end position="142"/>
    </location>
</feature>
<dbReference type="Proteomes" id="UP001586593">
    <property type="component" value="Unassembled WGS sequence"/>
</dbReference>
<evidence type="ECO:0000313" key="3">
    <source>
        <dbReference type="Proteomes" id="UP001586593"/>
    </source>
</evidence>
<gene>
    <name evidence="2" type="ORF">VTK73DRAFT_5560</name>
</gene>
<proteinExistence type="predicted"/>
<evidence type="ECO:0000256" key="1">
    <source>
        <dbReference type="SAM" id="SignalP"/>
    </source>
</evidence>
<name>A0ABR3XX22_9PEZI</name>
<keyword evidence="3" id="KW-1185">Reference proteome</keyword>
<evidence type="ECO:0000313" key="2">
    <source>
        <dbReference type="EMBL" id="KAL1880547.1"/>
    </source>
</evidence>
<protein>
    <recommendedName>
        <fullName evidence="4">Antifreeze protein</fullName>
    </recommendedName>
</protein>
<keyword evidence="1" id="KW-0732">Signal</keyword>